<reference evidence="1" key="1">
    <citation type="journal article" date="2021" name="Proc. Natl. Acad. Sci. U.S.A.">
        <title>A Catalog of Tens of Thousands of Viruses from Human Metagenomes Reveals Hidden Associations with Chronic Diseases.</title>
        <authorList>
            <person name="Tisza M.J."/>
            <person name="Buck C.B."/>
        </authorList>
    </citation>
    <scope>NUCLEOTIDE SEQUENCE</scope>
    <source>
        <strain evidence="1">CtQmo6</strain>
    </source>
</reference>
<proteinExistence type="predicted"/>
<name>A0A8S5RG69_9VIRU</name>
<accession>A0A8S5RG69</accession>
<organism evidence="1">
    <name type="scientific">virus sp. ctQmo6</name>
    <dbReference type="NCBI Taxonomy" id="2827990"/>
    <lineage>
        <taxon>Viruses</taxon>
    </lineage>
</organism>
<evidence type="ECO:0000313" key="1">
    <source>
        <dbReference type="EMBL" id="DAE30155.1"/>
    </source>
</evidence>
<dbReference type="EMBL" id="BK059102">
    <property type="protein sequence ID" value="DAE30155.1"/>
    <property type="molecule type" value="Genomic_DNA"/>
</dbReference>
<protein>
    <submittedName>
        <fullName evidence="1">PolyVal Metallopeptidase superfamily domain</fullName>
    </submittedName>
</protein>
<sequence>MFTINDTEWAVVIVPPADYRLLRSDGTMSIGVTDSNTHEIYISSLVKGGFFRKVLTHEICHAICLSYDIYLPLEQEEVLCDFVATYGAEVFGIVDMLLSSMRRVA</sequence>